<feature type="binding site" evidence="20">
    <location>
        <position position="74"/>
    </location>
    <ligand>
        <name>UDP-N-acetyl-alpha-D-glucosamine</name>
        <dbReference type="ChEBI" id="CHEBI:57705"/>
    </ligand>
</feature>
<dbReference type="GO" id="GO:0000902">
    <property type="term" value="P:cell morphogenesis"/>
    <property type="evidence" value="ECO:0007669"/>
    <property type="project" value="UniProtKB-UniRule"/>
</dbReference>
<dbReference type="GO" id="GO:0009245">
    <property type="term" value="P:lipid A biosynthetic process"/>
    <property type="evidence" value="ECO:0007669"/>
    <property type="project" value="UniProtKB-UniRule"/>
</dbReference>
<dbReference type="GO" id="GO:0008360">
    <property type="term" value="P:regulation of cell shape"/>
    <property type="evidence" value="ECO:0007669"/>
    <property type="project" value="UniProtKB-KW"/>
</dbReference>
<feature type="region of interest" description="N-acetyltransferase" evidence="20">
    <location>
        <begin position="252"/>
        <end position="458"/>
    </location>
</feature>
<comment type="similarity">
    <text evidence="5 20">In the N-terminal section; belongs to the N-acetylglucosamine-1-phosphate uridyltransferase family.</text>
</comment>
<evidence type="ECO:0000256" key="8">
    <source>
        <dbReference type="ARBA" id="ARBA00022695"/>
    </source>
</evidence>
<feature type="binding site" evidence="20">
    <location>
        <position position="103"/>
    </location>
    <ligand>
        <name>Mg(2+)</name>
        <dbReference type="ChEBI" id="CHEBI:18420"/>
    </ligand>
</feature>
<dbReference type="UniPathway" id="UPA00113">
    <property type="reaction ID" value="UER00532"/>
</dbReference>
<evidence type="ECO:0000256" key="14">
    <source>
        <dbReference type="ARBA" id="ARBA00023268"/>
    </source>
</evidence>
<dbReference type="RefSeq" id="WP_066090591.1">
    <property type="nucleotide sequence ID" value="NZ_LRVM01000014.1"/>
</dbReference>
<comment type="pathway">
    <text evidence="3 20">Nucleotide-sugar biosynthesis; UDP-N-acetyl-alpha-D-glucosamine biosynthesis; UDP-N-acetyl-alpha-D-glucosamine from N-acetyl-alpha-D-glucosamine 1-phosphate: step 1/1.</text>
</comment>
<feature type="binding site" evidence="20">
    <location>
        <position position="333"/>
    </location>
    <ligand>
        <name>UDP-N-acetyl-alpha-D-glucosamine</name>
        <dbReference type="ChEBI" id="CHEBI:57705"/>
    </ligand>
</feature>
<keyword evidence="7 20" id="KW-0808">Transferase</keyword>
<evidence type="ECO:0000256" key="7">
    <source>
        <dbReference type="ARBA" id="ARBA00022679"/>
    </source>
</evidence>
<dbReference type="InterPro" id="IPR001451">
    <property type="entry name" value="Hexapep"/>
</dbReference>
<feature type="active site" description="Proton acceptor" evidence="20">
    <location>
        <position position="363"/>
    </location>
</feature>
<dbReference type="InterPro" id="IPR029044">
    <property type="entry name" value="Nucleotide-diphossugar_trans"/>
</dbReference>
<sequence length="458" mass="49641">MENLKAVILAAGEGTRMRSKKPKVLHEILNKTMIDYVIDTAKGCGAREISVVVGHKAEEVKAAIAKDGVTFALQAEQKGTGHAVMMVGDFIESNQDILILYGDTPLIQGETLRKLVEKHRQGRFGATVVSAMVENPEGYGRIIRDLDGKFMKIVEHKDATAEERCINEINTGIYIFKGTDLKASLAKLENHNVQGEYYLPDCLELILKAGGKIGAVSAEDDKEFFGVNSRVQLAEAAKIMKERINCRHMENGVTLVDPENTYIGAEVKIGMDTVILPGCVLEGNTEIGEDCKIGPNARLTDMLLGDGVTFQSSTGIESEIGNNTTVGPFAYIRPNCKIGENVKVGDFVEVKNSTVGNGTKIPHLAYIGDTDAGEKVNFGCGSIMVNYDGQKKHRTTVEDHVFVGCNVNLVAPVTVKAGAYIGAGSTITRDVPEDVLAVARARQVTIEGWQKKKIKKES</sequence>
<dbReference type="PANTHER" id="PTHR43584">
    <property type="entry name" value="NUCLEOTIDYL TRANSFERASE"/>
    <property type="match status" value="1"/>
</dbReference>
<dbReference type="PATRIC" id="fig|36847.3.peg.3272"/>
<dbReference type="OrthoDB" id="9775031at2"/>
<feature type="binding site" evidence="20">
    <location>
        <position position="228"/>
    </location>
    <ligand>
        <name>UDP-N-acetyl-alpha-D-glucosamine</name>
        <dbReference type="ChEBI" id="CHEBI:57705"/>
    </ligand>
</feature>
<feature type="binding site" evidence="20">
    <location>
        <begin position="9"/>
        <end position="12"/>
    </location>
    <ligand>
        <name>UDP-N-acetyl-alpha-D-glucosamine</name>
        <dbReference type="ChEBI" id="CHEBI:57705"/>
    </ligand>
</feature>
<evidence type="ECO:0000256" key="17">
    <source>
        <dbReference type="ARBA" id="ARBA00048247"/>
    </source>
</evidence>
<keyword evidence="12 20" id="KW-0133">Cell shape</keyword>
<comment type="similarity">
    <text evidence="4 20">In the C-terminal section; belongs to the transferase hexapeptide repeat family.</text>
</comment>
<dbReference type="InterPro" id="IPR005835">
    <property type="entry name" value="NTP_transferase_dom"/>
</dbReference>
<dbReference type="Pfam" id="PF00132">
    <property type="entry name" value="Hexapep"/>
    <property type="match status" value="3"/>
</dbReference>
<evidence type="ECO:0000256" key="6">
    <source>
        <dbReference type="ARBA" id="ARBA00022490"/>
    </source>
</evidence>
<keyword evidence="23" id="KW-1185">Reference proteome</keyword>
<protein>
    <recommendedName>
        <fullName evidence="20">Bifunctional protein GlmU</fullName>
    </recommendedName>
    <domain>
        <recommendedName>
            <fullName evidence="20">UDP-N-acetylglucosamine pyrophosphorylase</fullName>
            <ecNumber evidence="20">2.7.7.23</ecNumber>
        </recommendedName>
        <alternativeName>
            <fullName evidence="20">N-acetylglucosamine-1-phosphate uridyltransferase</fullName>
        </alternativeName>
    </domain>
    <domain>
        <recommendedName>
            <fullName evidence="20">Glucosamine-1-phosphate N-acetyltransferase</fullName>
            <ecNumber evidence="20">2.3.1.157</ecNumber>
        </recommendedName>
    </domain>
</protein>
<evidence type="ECO:0000256" key="20">
    <source>
        <dbReference type="HAMAP-Rule" id="MF_01631"/>
    </source>
</evidence>
<evidence type="ECO:0000256" key="4">
    <source>
        <dbReference type="ARBA" id="ARBA00007707"/>
    </source>
</evidence>
<comment type="cofactor">
    <cofactor evidence="20">
        <name>Mg(2+)</name>
        <dbReference type="ChEBI" id="CHEBI:18420"/>
    </cofactor>
    <text evidence="20">Binds 1 Mg(2+) ion per subunit.</text>
</comment>
<evidence type="ECO:0000313" key="22">
    <source>
        <dbReference type="EMBL" id="KXL51827.1"/>
    </source>
</evidence>
<evidence type="ECO:0000256" key="18">
    <source>
        <dbReference type="ARBA" id="ARBA00048493"/>
    </source>
</evidence>
<dbReference type="GO" id="GO:0005737">
    <property type="term" value="C:cytoplasm"/>
    <property type="evidence" value="ECO:0007669"/>
    <property type="project" value="UniProtKB-SubCell"/>
</dbReference>
<dbReference type="EMBL" id="LRVM01000014">
    <property type="protein sequence ID" value="KXL51827.1"/>
    <property type="molecule type" value="Genomic_DNA"/>
</dbReference>
<comment type="catalytic activity">
    <reaction evidence="18 20">
        <text>N-acetyl-alpha-D-glucosamine 1-phosphate + UTP + H(+) = UDP-N-acetyl-alpha-D-glucosamine + diphosphate</text>
        <dbReference type="Rhea" id="RHEA:13509"/>
        <dbReference type="ChEBI" id="CHEBI:15378"/>
        <dbReference type="ChEBI" id="CHEBI:33019"/>
        <dbReference type="ChEBI" id="CHEBI:46398"/>
        <dbReference type="ChEBI" id="CHEBI:57705"/>
        <dbReference type="ChEBI" id="CHEBI:57776"/>
        <dbReference type="EC" id="2.7.7.23"/>
    </reaction>
</comment>
<feature type="binding site" evidence="20">
    <location>
        <position position="155"/>
    </location>
    <ligand>
        <name>UDP-N-acetyl-alpha-D-glucosamine</name>
        <dbReference type="ChEBI" id="CHEBI:57705"/>
    </ligand>
</feature>
<comment type="catalytic activity">
    <reaction evidence="17 20">
        <text>alpha-D-glucosamine 1-phosphate + acetyl-CoA = N-acetyl-alpha-D-glucosamine 1-phosphate + CoA + H(+)</text>
        <dbReference type="Rhea" id="RHEA:13725"/>
        <dbReference type="ChEBI" id="CHEBI:15378"/>
        <dbReference type="ChEBI" id="CHEBI:57287"/>
        <dbReference type="ChEBI" id="CHEBI:57288"/>
        <dbReference type="ChEBI" id="CHEBI:57776"/>
        <dbReference type="ChEBI" id="CHEBI:58516"/>
        <dbReference type="EC" id="2.3.1.157"/>
    </reaction>
</comment>
<evidence type="ECO:0000256" key="5">
    <source>
        <dbReference type="ARBA" id="ARBA00007947"/>
    </source>
</evidence>
<evidence type="ECO:0000256" key="16">
    <source>
        <dbReference type="ARBA" id="ARBA00023316"/>
    </source>
</evidence>
<reference evidence="22 23" key="1">
    <citation type="submission" date="2016-01" db="EMBL/GenBank/DDBJ databases">
        <title>Genome sequence of Clostridium neopropionicum X4, DSM-3847.</title>
        <authorList>
            <person name="Poehlein A."/>
            <person name="Beck M.H."/>
            <person name="Bengelsdorf F.R."/>
            <person name="Daniel R."/>
            <person name="Duerre P."/>
        </authorList>
    </citation>
    <scope>NUCLEOTIDE SEQUENCE [LARGE SCALE GENOMIC DNA]</scope>
    <source>
        <strain evidence="22 23">DSM-3847</strain>
    </source>
</reference>
<feature type="binding site" evidence="20">
    <location>
        <position position="351"/>
    </location>
    <ligand>
        <name>UDP-N-acetyl-alpha-D-glucosamine</name>
        <dbReference type="ChEBI" id="CHEBI:57705"/>
    </ligand>
</feature>
<dbReference type="GO" id="GO:0003977">
    <property type="term" value="F:UDP-N-acetylglucosamine diphosphorylase activity"/>
    <property type="evidence" value="ECO:0007669"/>
    <property type="project" value="UniProtKB-UniRule"/>
</dbReference>
<dbReference type="STRING" id="36847.CLNEO_27990"/>
<comment type="function">
    <text evidence="19 20">Catalyzes the last two sequential reactions in the de novo biosynthetic pathway for UDP-N-acetylglucosamine (UDP-GlcNAc). The C-terminal domain catalyzes the transfer of acetyl group from acetyl coenzyme A to glucosamine-1-phosphate (GlcN-1-P) to produce N-acetylglucosamine-1-phosphate (GlcNAc-1-P), which is converted into UDP-GlcNAc by the transfer of uridine 5-monophosphate (from uridine 5-triphosphate), a reaction catalyzed by the N-terminal domain.</text>
</comment>
<accession>A0A136WBC8</accession>
<comment type="caution">
    <text evidence="22">The sequence shown here is derived from an EMBL/GenBank/DDBJ whole genome shotgun (WGS) entry which is preliminary data.</text>
</comment>
<feature type="binding site" evidence="20">
    <location>
        <begin position="386"/>
        <end position="387"/>
    </location>
    <ligand>
        <name>acetyl-CoA</name>
        <dbReference type="ChEBI" id="CHEBI:57288"/>
    </ligand>
</feature>
<feature type="binding site" evidence="20">
    <location>
        <begin position="101"/>
        <end position="103"/>
    </location>
    <ligand>
        <name>UDP-N-acetyl-alpha-D-glucosamine</name>
        <dbReference type="ChEBI" id="CHEBI:57705"/>
    </ligand>
</feature>
<feature type="binding site" evidence="20">
    <location>
        <position position="366"/>
    </location>
    <ligand>
        <name>UDP-N-acetyl-alpha-D-glucosamine</name>
        <dbReference type="ChEBI" id="CHEBI:57705"/>
    </ligand>
</feature>
<dbReference type="GO" id="GO:0000287">
    <property type="term" value="F:magnesium ion binding"/>
    <property type="evidence" value="ECO:0007669"/>
    <property type="project" value="UniProtKB-UniRule"/>
</dbReference>
<evidence type="ECO:0000256" key="12">
    <source>
        <dbReference type="ARBA" id="ARBA00022960"/>
    </source>
</evidence>
<evidence type="ECO:0000256" key="2">
    <source>
        <dbReference type="ARBA" id="ARBA00005166"/>
    </source>
</evidence>
<comment type="pathway">
    <text evidence="20">Bacterial outer membrane biogenesis; LPS lipid A biosynthesis.</text>
</comment>
<evidence type="ECO:0000256" key="13">
    <source>
        <dbReference type="ARBA" id="ARBA00022984"/>
    </source>
</evidence>
<keyword evidence="14 20" id="KW-0511">Multifunctional enzyme</keyword>
<feature type="binding site" evidence="20">
    <location>
        <position position="23"/>
    </location>
    <ligand>
        <name>UDP-N-acetyl-alpha-D-glucosamine</name>
        <dbReference type="ChEBI" id="CHEBI:57705"/>
    </ligand>
</feature>
<dbReference type="UniPathway" id="UPA00973"/>
<comment type="caution">
    <text evidence="20">Lacks conserved residue(s) required for the propagation of feature annotation.</text>
</comment>
<comment type="pathway">
    <text evidence="2 20">Nucleotide-sugar biosynthesis; UDP-N-acetyl-alpha-D-glucosamine biosynthesis; N-acetyl-alpha-D-glucosamine 1-phosphate from alpha-D-glucosamine 6-phosphate (route II): step 2/2.</text>
</comment>
<evidence type="ECO:0000256" key="11">
    <source>
        <dbReference type="ARBA" id="ARBA00022842"/>
    </source>
</evidence>
<keyword evidence="9 20" id="KW-0479">Metal-binding</keyword>
<dbReference type="GO" id="GO:0071555">
    <property type="term" value="P:cell wall organization"/>
    <property type="evidence" value="ECO:0007669"/>
    <property type="project" value="UniProtKB-KW"/>
</dbReference>
<feature type="region of interest" description="Pyrophosphorylase" evidence="20">
    <location>
        <begin position="1"/>
        <end position="230"/>
    </location>
</feature>
<dbReference type="HAMAP" id="MF_01631">
    <property type="entry name" value="GlmU"/>
    <property type="match status" value="1"/>
</dbReference>
<keyword evidence="11 20" id="KW-0460">Magnesium</keyword>
<dbReference type="GO" id="GO:0016020">
    <property type="term" value="C:membrane"/>
    <property type="evidence" value="ECO:0007669"/>
    <property type="project" value="GOC"/>
</dbReference>
<keyword evidence="16 20" id="KW-0961">Cell wall biogenesis/degradation</keyword>
<feature type="binding site" evidence="20">
    <location>
        <position position="170"/>
    </location>
    <ligand>
        <name>UDP-N-acetyl-alpha-D-glucosamine</name>
        <dbReference type="ChEBI" id="CHEBI:57705"/>
    </ligand>
</feature>
<dbReference type="GO" id="GO:0006048">
    <property type="term" value="P:UDP-N-acetylglucosamine biosynthetic process"/>
    <property type="evidence" value="ECO:0007669"/>
    <property type="project" value="UniProtKB-UniPathway"/>
</dbReference>
<comment type="subcellular location">
    <subcellularLocation>
        <location evidence="1 20">Cytoplasm</location>
    </subcellularLocation>
</comment>
<feature type="binding site" evidence="20">
    <location>
        <position position="423"/>
    </location>
    <ligand>
        <name>acetyl-CoA</name>
        <dbReference type="ChEBI" id="CHEBI:57288"/>
    </ligand>
</feature>
<feature type="binding site" evidence="20">
    <location>
        <position position="440"/>
    </location>
    <ligand>
        <name>acetyl-CoA</name>
        <dbReference type="ChEBI" id="CHEBI:57288"/>
    </ligand>
</feature>
<feature type="binding site" evidence="20">
    <location>
        <begin position="79"/>
        <end position="80"/>
    </location>
    <ligand>
        <name>UDP-N-acetyl-alpha-D-glucosamine</name>
        <dbReference type="ChEBI" id="CHEBI:57705"/>
    </ligand>
</feature>
<keyword evidence="13 20" id="KW-0573">Peptidoglycan synthesis</keyword>
<keyword evidence="6 20" id="KW-0963">Cytoplasm</keyword>
<dbReference type="InterPro" id="IPR050065">
    <property type="entry name" value="GlmU-like"/>
</dbReference>
<dbReference type="EC" id="2.7.7.23" evidence="20"/>
<feature type="domain" description="Nucleotidyl transferase" evidence="21">
    <location>
        <begin position="5"/>
        <end position="208"/>
    </location>
</feature>
<dbReference type="SUPFAM" id="SSF53448">
    <property type="entry name" value="Nucleotide-diphospho-sugar transferases"/>
    <property type="match status" value="1"/>
</dbReference>
<dbReference type="InterPro" id="IPR038009">
    <property type="entry name" value="GlmU_C_LbH"/>
</dbReference>
<dbReference type="GO" id="GO:0009252">
    <property type="term" value="P:peptidoglycan biosynthetic process"/>
    <property type="evidence" value="ECO:0007669"/>
    <property type="project" value="UniProtKB-UniRule"/>
</dbReference>
<dbReference type="SUPFAM" id="SSF51161">
    <property type="entry name" value="Trimeric LpxA-like enzymes"/>
    <property type="match status" value="1"/>
</dbReference>
<name>A0A136WBC8_9FIRM</name>
<feature type="binding site" evidence="20">
    <location>
        <position position="228"/>
    </location>
    <ligand>
        <name>Mg(2+)</name>
        <dbReference type="ChEBI" id="CHEBI:18420"/>
    </ligand>
</feature>
<evidence type="ECO:0000256" key="10">
    <source>
        <dbReference type="ARBA" id="ARBA00022737"/>
    </source>
</evidence>
<keyword evidence="15 20" id="KW-0012">Acyltransferase</keyword>
<dbReference type="Proteomes" id="UP000070539">
    <property type="component" value="Unassembled WGS sequence"/>
</dbReference>
<evidence type="ECO:0000256" key="3">
    <source>
        <dbReference type="ARBA" id="ARBA00005208"/>
    </source>
</evidence>
<dbReference type="CDD" id="cd02540">
    <property type="entry name" value="GT2_GlmU_N_bac"/>
    <property type="match status" value="1"/>
</dbReference>
<dbReference type="GO" id="GO:0019134">
    <property type="term" value="F:glucosamine-1-phosphate N-acetyltransferase activity"/>
    <property type="evidence" value="ECO:0007669"/>
    <property type="project" value="UniProtKB-UniRule"/>
</dbReference>
<dbReference type="EC" id="2.3.1.157" evidence="20"/>
<dbReference type="Gene3D" id="3.90.550.10">
    <property type="entry name" value="Spore Coat Polysaccharide Biosynthesis Protein SpsA, Chain A"/>
    <property type="match status" value="1"/>
</dbReference>
<evidence type="ECO:0000259" key="21">
    <source>
        <dbReference type="Pfam" id="PF00483"/>
    </source>
</evidence>
<dbReference type="AlphaFoldDB" id="A0A136WBC8"/>
<dbReference type="NCBIfam" id="TIGR01173">
    <property type="entry name" value="glmU"/>
    <property type="match status" value="1"/>
</dbReference>
<keyword evidence="8 20" id="KW-0548">Nucleotidyltransferase</keyword>
<comment type="subunit">
    <text evidence="20">Homotrimer.</text>
</comment>
<evidence type="ECO:0000256" key="19">
    <source>
        <dbReference type="ARBA" id="ARBA00049628"/>
    </source>
</evidence>
<dbReference type="Gene3D" id="2.160.10.10">
    <property type="entry name" value="Hexapeptide repeat proteins"/>
    <property type="match status" value="1"/>
</dbReference>
<dbReference type="CDD" id="cd03353">
    <property type="entry name" value="LbH_GlmU_C"/>
    <property type="match status" value="1"/>
</dbReference>
<evidence type="ECO:0000256" key="9">
    <source>
        <dbReference type="ARBA" id="ARBA00022723"/>
    </source>
</evidence>
<feature type="binding site" evidence="20">
    <location>
        <position position="140"/>
    </location>
    <ligand>
        <name>UDP-N-acetyl-alpha-D-glucosamine</name>
        <dbReference type="ChEBI" id="CHEBI:57705"/>
    </ligand>
</feature>
<evidence type="ECO:0000256" key="15">
    <source>
        <dbReference type="ARBA" id="ARBA00023315"/>
    </source>
</evidence>
<evidence type="ECO:0000256" key="1">
    <source>
        <dbReference type="ARBA" id="ARBA00004496"/>
    </source>
</evidence>
<keyword evidence="10 20" id="KW-0677">Repeat</keyword>
<organism evidence="22 23">
    <name type="scientific">Anaerotignum neopropionicum</name>
    <dbReference type="NCBI Taxonomy" id="36847"/>
    <lineage>
        <taxon>Bacteria</taxon>
        <taxon>Bacillati</taxon>
        <taxon>Bacillota</taxon>
        <taxon>Clostridia</taxon>
        <taxon>Lachnospirales</taxon>
        <taxon>Anaerotignaceae</taxon>
        <taxon>Anaerotignum</taxon>
    </lineage>
</organism>
<dbReference type="NCBIfam" id="NF010934">
    <property type="entry name" value="PRK14354.1"/>
    <property type="match status" value="1"/>
</dbReference>
<dbReference type="PANTHER" id="PTHR43584:SF3">
    <property type="entry name" value="BIFUNCTIONAL PROTEIN GLMU"/>
    <property type="match status" value="1"/>
</dbReference>
<evidence type="ECO:0000313" key="23">
    <source>
        <dbReference type="Proteomes" id="UP000070539"/>
    </source>
</evidence>
<dbReference type="InterPro" id="IPR011004">
    <property type="entry name" value="Trimer_LpxA-like_sf"/>
</dbReference>
<dbReference type="Pfam" id="PF00483">
    <property type="entry name" value="NTP_transferase"/>
    <property type="match status" value="1"/>
</dbReference>
<gene>
    <name evidence="20 22" type="primary">glmU</name>
    <name evidence="22" type="ORF">CLNEO_27990</name>
</gene>
<dbReference type="InterPro" id="IPR005882">
    <property type="entry name" value="Bifunctional_GlmU"/>
</dbReference>
<feature type="binding site" evidence="20">
    <location>
        <position position="377"/>
    </location>
    <ligand>
        <name>UDP-N-acetyl-alpha-D-glucosamine</name>
        <dbReference type="ChEBI" id="CHEBI:57705"/>
    </ligand>
</feature>
<feature type="region of interest" description="Linker" evidence="20">
    <location>
        <begin position="231"/>
        <end position="251"/>
    </location>
</feature>
<proteinExistence type="inferred from homology"/>